<organism evidence="2">
    <name type="scientific">Papilio xuthus</name>
    <name type="common">Asian swallowtail butterfly</name>
    <dbReference type="NCBI Taxonomy" id="66420"/>
    <lineage>
        <taxon>Eukaryota</taxon>
        <taxon>Metazoa</taxon>
        <taxon>Ecdysozoa</taxon>
        <taxon>Arthropoda</taxon>
        <taxon>Hexapoda</taxon>
        <taxon>Insecta</taxon>
        <taxon>Pterygota</taxon>
        <taxon>Neoptera</taxon>
        <taxon>Endopterygota</taxon>
        <taxon>Lepidoptera</taxon>
        <taxon>Glossata</taxon>
        <taxon>Ditrysia</taxon>
        <taxon>Papilionoidea</taxon>
        <taxon>Papilionidae</taxon>
        <taxon>Papilioninae</taxon>
        <taxon>Papilio</taxon>
    </lineage>
</organism>
<proteinExistence type="predicted"/>
<accession>A0AAJ6ZWV1</accession>
<feature type="compositionally biased region" description="Low complexity" evidence="1">
    <location>
        <begin position="150"/>
        <end position="169"/>
    </location>
</feature>
<gene>
    <name evidence="2" type="primary">LOC106127128</name>
</gene>
<name>A0AAJ6ZWV1_PAPXU</name>
<dbReference type="RefSeq" id="XP_013180586.1">
    <property type="nucleotide sequence ID" value="XM_013325132.1"/>
</dbReference>
<evidence type="ECO:0000256" key="1">
    <source>
        <dbReference type="SAM" id="MobiDB-lite"/>
    </source>
</evidence>
<reference evidence="2" key="1">
    <citation type="submission" date="2025-08" db="UniProtKB">
        <authorList>
            <consortium name="RefSeq"/>
        </authorList>
    </citation>
    <scope>IDENTIFICATION</scope>
</reference>
<dbReference type="Proteomes" id="UP000694872">
    <property type="component" value="Unplaced"/>
</dbReference>
<protein>
    <submittedName>
        <fullName evidence="2">Uncharacterized protein LOC106127128</fullName>
    </submittedName>
</protein>
<evidence type="ECO:0000313" key="2">
    <source>
        <dbReference type="RefSeq" id="XP_013180586.1"/>
    </source>
</evidence>
<dbReference type="KEGG" id="pxu:106127128"/>
<dbReference type="AlphaFoldDB" id="A0AAJ6ZWV1"/>
<sequence length="169" mass="17845">MPAEDVSDLRDVVDAINRLCETMKTSGYEETEYEDCTDVTWTEEAMAAESGEVVCDEELVSPEEVSVREVETYVAVAERWGEAGGCELSEAYYSASSEVSLVSAAEGELVEERRGAGAGVGGAAAGHVAAMRERFESMTRANTPCPCPPDLARSLSPAPAASLSPSPAD</sequence>
<feature type="region of interest" description="Disordered" evidence="1">
    <location>
        <begin position="140"/>
        <end position="169"/>
    </location>
</feature>
<dbReference type="GeneID" id="106127128"/>